<gene>
    <name evidence="10" type="ORF">AAG747_23330</name>
</gene>
<evidence type="ECO:0000256" key="3">
    <source>
        <dbReference type="ARBA" id="ARBA00022801"/>
    </source>
</evidence>
<dbReference type="SMART" id="SM00870">
    <property type="entry name" value="Asparaginase"/>
    <property type="match status" value="1"/>
</dbReference>
<keyword evidence="11" id="KW-1185">Reference proteome</keyword>
<dbReference type="Proteomes" id="UP001403385">
    <property type="component" value="Unassembled WGS sequence"/>
</dbReference>
<evidence type="ECO:0000313" key="11">
    <source>
        <dbReference type="Proteomes" id="UP001403385"/>
    </source>
</evidence>
<dbReference type="AlphaFoldDB" id="A0AAW9SEG1"/>
<dbReference type="PANTHER" id="PTHR11707">
    <property type="entry name" value="L-ASPARAGINASE"/>
    <property type="match status" value="1"/>
</dbReference>
<dbReference type="InterPro" id="IPR036152">
    <property type="entry name" value="Asp/glu_Ase-like_sf"/>
</dbReference>
<proteinExistence type="inferred from homology"/>
<dbReference type="InterPro" id="IPR027474">
    <property type="entry name" value="L-asparaginase_N"/>
</dbReference>
<feature type="domain" description="Asparaginase/glutaminase C-terminal" evidence="9">
    <location>
        <begin position="232"/>
        <end position="346"/>
    </location>
</feature>
<dbReference type="Pfam" id="PF17763">
    <property type="entry name" value="Asparaginase_C"/>
    <property type="match status" value="1"/>
</dbReference>
<keyword evidence="3" id="KW-0378">Hydrolase</keyword>
<dbReference type="Pfam" id="PF00710">
    <property type="entry name" value="Asparaginase"/>
    <property type="match status" value="1"/>
</dbReference>
<feature type="binding site" evidence="5">
    <location>
        <position position="75"/>
    </location>
    <ligand>
        <name>substrate</name>
    </ligand>
</feature>
<dbReference type="Gene3D" id="3.40.50.40">
    <property type="match status" value="1"/>
</dbReference>
<dbReference type="InterPro" id="IPR006033">
    <property type="entry name" value="AsnA_fam"/>
</dbReference>
<dbReference type="InterPro" id="IPR040919">
    <property type="entry name" value="Asparaginase_C"/>
</dbReference>
<protein>
    <recommendedName>
        <fullName evidence="2">asparaginase</fullName>
        <ecNumber evidence="2">3.5.1.1</ecNumber>
    </recommendedName>
</protein>
<dbReference type="InterPro" id="IPR020827">
    <property type="entry name" value="Asparaginase/glutaminase_AS1"/>
</dbReference>
<evidence type="ECO:0000256" key="4">
    <source>
        <dbReference type="PIRSR" id="PIRSR001220-1"/>
    </source>
</evidence>
<dbReference type="EMBL" id="JBDKWZ010000017">
    <property type="protein sequence ID" value="MEN7550873.1"/>
    <property type="molecule type" value="Genomic_DNA"/>
</dbReference>
<evidence type="ECO:0000313" key="10">
    <source>
        <dbReference type="EMBL" id="MEN7550873.1"/>
    </source>
</evidence>
<accession>A0AAW9SEG1</accession>
<evidence type="ECO:0000256" key="5">
    <source>
        <dbReference type="PIRSR" id="PIRSR001220-2"/>
    </source>
</evidence>
<dbReference type="PIRSF" id="PIRSF001220">
    <property type="entry name" value="L-ASNase_gatD"/>
    <property type="match status" value="1"/>
</dbReference>
<dbReference type="PANTHER" id="PTHR11707:SF28">
    <property type="entry name" value="60 KDA LYSOPHOSPHOLIPASE"/>
    <property type="match status" value="1"/>
</dbReference>
<dbReference type="InterPro" id="IPR037152">
    <property type="entry name" value="L-asparaginase_N_sf"/>
</dbReference>
<dbReference type="SUPFAM" id="SSF53774">
    <property type="entry name" value="Glutaminase/Asparaginase"/>
    <property type="match status" value="1"/>
</dbReference>
<dbReference type="PROSITE" id="PS00144">
    <property type="entry name" value="ASN_GLN_ASE_1"/>
    <property type="match status" value="1"/>
</dbReference>
<dbReference type="PROSITE" id="PS51732">
    <property type="entry name" value="ASN_GLN_ASE_3"/>
    <property type="match status" value="1"/>
</dbReference>
<dbReference type="InterPro" id="IPR027475">
    <property type="entry name" value="Asparaginase/glutaminase_AS2"/>
</dbReference>
<dbReference type="CDD" id="cd08963">
    <property type="entry name" value="L-asparaginase_I"/>
    <property type="match status" value="1"/>
</dbReference>
<dbReference type="InterPro" id="IPR027473">
    <property type="entry name" value="L-asparaginase_C"/>
</dbReference>
<dbReference type="PROSITE" id="PS00917">
    <property type="entry name" value="ASN_GLN_ASE_2"/>
    <property type="match status" value="1"/>
</dbReference>
<feature type="active site" evidence="6">
    <location>
        <position position="30"/>
    </location>
</feature>
<dbReference type="FunFam" id="3.40.50.1170:FF:000001">
    <property type="entry name" value="L-asparaginase 2"/>
    <property type="match status" value="1"/>
</dbReference>
<evidence type="ECO:0000256" key="2">
    <source>
        <dbReference type="ARBA" id="ARBA00012920"/>
    </source>
</evidence>
<dbReference type="EC" id="3.5.1.1" evidence="2"/>
<comment type="similarity">
    <text evidence="1">Belongs to the asparaginase 1 family.</text>
</comment>
<name>A0AAW9SEG1_9BACT</name>
<dbReference type="SFLD" id="SFLDS00057">
    <property type="entry name" value="Glutaminase/Asparaginase"/>
    <property type="match status" value="1"/>
</dbReference>
<evidence type="ECO:0000256" key="7">
    <source>
        <dbReference type="PROSITE-ProRule" id="PRU10100"/>
    </source>
</evidence>
<feature type="binding site" evidence="5">
    <location>
        <begin position="106"/>
        <end position="107"/>
    </location>
    <ligand>
        <name>substrate</name>
    </ligand>
</feature>
<dbReference type="Gene3D" id="3.40.50.1170">
    <property type="entry name" value="L-asparaginase, N-terminal domain"/>
    <property type="match status" value="1"/>
</dbReference>
<evidence type="ECO:0000259" key="9">
    <source>
        <dbReference type="Pfam" id="PF17763"/>
    </source>
</evidence>
<feature type="active site" description="O-isoaspartyl threonine intermediate" evidence="4">
    <location>
        <position position="30"/>
    </location>
</feature>
<feature type="domain" description="L-asparaginase N-terminal" evidence="8">
    <location>
        <begin position="22"/>
        <end position="212"/>
    </location>
</feature>
<dbReference type="PIRSF" id="PIRSF500176">
    <property type="entry name" value="L_ASNase"/>
    <property type="match status" value="1"/>
</dbReference>
<evidence type="ECO:0000259" key="8">
    <source>
        <dbReference type="Pfam" id="PF00710"/>
    </source>
</evidence>
<reference evidence="10 11" key="1">
    <citation type="submission" date="2024-04" db="EMBL/GenBank/DDBJ databases">
        <title>Novel genus in family Flammeovirgaceae.</title>
        <authorList>
            <person name="Nguyen T.H."/>
            <person name="Vuong T.Q."/>
            <person name="Le H."/>
            <person name="Kim S.-G."/>
        </authorList>
    </citation>
    <scope>NUCLEOTIDE SEQUENCE [LARGE SCALE GENOMIC DNA]</scope>
    <source>
        <strain evidence="10 11">JCM 23209</strain>
    </source>
</reference>
<dbReference type="InterPro" id="IPR006034">
    <property type="entry name" value="Asparaginase/glutaminase-like"/>
</dbReference>
<dbReference type="FunFam" id="3.40.50.40:FF:000001">
    <property type="entry name" value="L-asparaginase 1"/>
    <property type="match status" value="1"/>
</dbReference>
<dbReference type="InterPro" id="IPR041725">
    <property type="entry name" value="L-asparaginase_I"/>
</dbReference>
<dbReference type="GO" id="GO:0004067">
    <property type="term" value="F:asparaginase activity"/>
    <property type="evidence" value="ECO:0007669"/>
    <property type="project" value="UniProtKB-UniRule"/>
</dbReference>
<dbReference type="NCBIfam" id="TIGR00519">
    <property type="entry name" value="asnASE_I"/>
    <property type="match status" value="1"/>
</dbReference>
<dbReference type="GO" id="GO:0009066">
    <property type="term" value="P:aspartate family amino acid metabolic process"/>
    <property type="evidence" value="ECO:0007669"/>
    <property type="project" value="UniProtKB-ARBA"/>
</dbReference>
<evidence type="ECO:0000256" key="6">
    <source>
        <dbReference type="PROSITE-ProRule" id="PRU10099"/>
    </source>
</evidence>
<evidence type="ECO:0000256" key="1">
    <source>
        <dbReference type="ARBA" id="ARBA00010518"/>
    </source>
</evidence>
<dbReference type="RefSeq" id="WP_346823653.1">
    <property type="nucleotide sequence ID" value="NZ_JBDKWZ010000017.1"/>
</dbReference>
<feature type="active site" evidence="7">
    <location>
        <position position="106"/>
    </location>
</feature>
<sequence>MTQYYKTVNINTASPETSDTSILIIYTGGTIGMDYDYETGSLIPFDFEKIMEKVPELKRFNFELTVLSFEHLIDSSDIKTRHWLNLAKIIEDFYDEYDGFVILHGTDTMAYSASALSFLTENLGKPIIFTGAQLPIGASRTDARENLISALEIASTQEEDGRPLVPEVCIYFDHYLLRGNRSKKVQSMNFTAFESHNLPPLAVAGIHIDFNHGLLRPDPEEPVHIYRELNENVIILKLFPGINQAYLESILSIPNLKGVVMETYGSGNAPTAPWFLNCLKRALDKGIYIYNVSQCSGGHVLQGRYATSKHLSDIGVISGGDITSEAAITKMMFVLANEKREEKIRCLLTNSIRGEIS</sequence>
<dbReference type="PRINTS" id="PR00139">
    <property type="entry name" value="ASNGLNASE"/>
</dbReference>
<comment type="caution">
    <text evidence="10">The sequence shown here is derived from an EMBL/GenBank/DDBJ whole genome shotgun (WGS) entry which is preliminary data.</text>
</comment>
<organism evidence="10 11">
    <name type="scientific">Rapidithrix thailandica</name>
    <dbReference type="NCBI Taxonomy" id="413964"/>
    <lineage>
        <taxon>Bacteria</taxon>
        <taxon>Pseudomonadati</taxon>
        <taxon>Bacteroidota</taxon>
        <taxon>Cytophagia</taxon>
        <taxon>Cytophagales</taxon>
        <taxon>Flammeovirgaceae</taxon>
        <taxon>Rapidithrix</taxon>
    </lineage>
</organism>